<dbReference type="Proteomes" id="UP000428325">
    <property type="component" value="Chromosome"/>
</dbReference>
<keyword evidence="1" id="KW-0812">Transmembrane</keyword>
<evidence type="ECO:0000313" key="3">
    <source>
        <dbReference type="Proteomes" id="UP000428325"/>
    </source>
</evidence>
<gene>
    <name evidence="2" type="ORF">EI982_06110</name>
</gene>
<feature type="transmembrane region" description="Helical" evidence="1">
    <location>
        <begin position="17"/>
        <end position="36"/>
    </location>
</feature>
<evidence type="ECO:0000313" key="2">
    <source>
        <dbReference type="EMBL" id="QGX94391.1"/>
    </source>
</evidence>
<keyword evidence="3" id="KW-1185">Reference proteome</keyword>
<dbReference type="Pfam" id="PF26041">
    <property type="entry name" value="DUF8011"/>
    <property type="match status" value="1"/>
</dbReference>
<accession>A0A6B9F7W7</accession>
<feature type="transmembrane region" description="Helical" evidence="1">
    <location>
        <begin position="72"/>
        <end position="92"/>
    </location>
</feature>
<dbReference type="InterPro" id="IPR058324">
    <property type="entry name" value="DUF8011"/>
</dbReference>
<reference evidence="2 3" key="1">
    <citation type="submission" date="2018-12" db="EMBL/GenBank/DDBJ databases">
        <title>Complete genome sequence of Haloplanus rallus MBLA0036.</title>
        <authorList>
            <person name="Nam Y.-d."/>
            <person name="Kang J."/>
            <person name="Chung W.-H."/>
            <person name="Park Y.S."/>
        </authorList>
    </citation>
    <scope>NUCLEOTIDE SEQUENCE [LARGE SCALE GENOMIC DNA]</scope>
    <source>
        <strain evidence="2 3">MBLA0036</strain>
    </source>
</reference>
<dbReference type="GeneID" id="43369088"/>
<dbReference type="RefSeq" id="WP_157688627.1">
    <property type="nucleotide sequence ID" value="NZ_CP034345.1"/>
</dbReference>
<keyword evidence="1" id="KW-0472">Membrane</keyword>
<dbReference type="EMBL" id="CP034345">
    <property type="protein sequence ID" value="QGX94391.1"/>
    <property type="molecule type" value="Genomic_DNA"/>
</dbReference>
<name>A0A6B9F7W7_9EURY</name>
<protein>
    <submittedName>
        <fullName evidence="2">Uncharacterized protein</fullName>
    </submittedName>
</protein>
<keyword evidence="1" id="KW-1133">Transmembrane helix</keyword>
<feature type="transmembrane region" description="Helical" evidence="1">
    <location>
        <begin position="42"/>
        <end position="60"/>
    </location>
</feature>
<dbReference type="AlphaFoldDB" id="A0A6B9F7W7"/>
<dbReference type="OrthoDB" id="351217at2157"/>
<organism evidence="2 3">
    <name type="scientific">Haloplanus rallus</name>
    <dbReference type="NCBI Taxonomy" id="1816183"/>
    <lineage>
        <taxon>Archaea</taxon>
        <taxon>Methanobacteriati</taxon>
        <taxon>Methanobacteriota</taxon>
        <taxon>Stenosarchaea group</taxon>
        <taxon>Halobacteria</taxon>
        <taxon>Halobacteriales</taxon>
        <taxon>Haloferacaceae</taxon>
        <taxon>Haloplanus</taxon>
    </lineage>
</organism>
<sequence length="100" mass="10389">MPSKVGTVVFSEPSGRLHALVMFAGAFAMSSIYLYYDVLLGGSSLSSLVMAVGFVLSGLAESLPTDRRRIAGGLRVTAILWLIGLLGLTVFAPDVVLGSG</sequence>
<proteinExistence type="predicted"/>
<dbReference type="KEGG" id="hra:EI982_06110"/>
<evidence type="ECO:0000256" key="1">
    <source>
        <dbReference type="SAM" id="Phobius"/>
    </source>
</evidence>